<reference evidence="2" key="2">
    <citation type="submission" date="2023-02" db="EMBL/GenBank/DDBJ databases">
        <authorList>
            <person name="Sun Q."/>
            <person name="Mori K."/>
        </authorList>
    </citation>
    <scope>NUCLEOTIDE SEQUENCE</scope>
    <source>
        <strain evidence="2">NBRC 112290</strain>
    </source>
</reference>
<feature type="transmembrane region" description="Helical" evidence="1">
    <location>
        <begin position="6"/>
        <end position="27"/>
    </location>
</feature>
<sequence length="145" mass="15669">MGDLGPLVPTLFAVVAIAVIAWQRWVVPARRRAGAVRTVPGQVVAATVVVSPSPIARGDTDPTRIGLHVDFEGRTATSWESSRLTPSKFRSRTVGWWHVRHAPCIQVPDRAGALARARAGGVTFDLDPPIPVQVHIGVDDRIMLD</sequence>
<evidence type="ECO:0000313" key="2">
    <source>
        <dbReference type="EMBL" id="GMA31891.1"/>
    </source>
</evidence>
<organism evidence="2 3">
    <name type="scientific">Litorihabitans aurantiacus</name>
    <dbReference type="NCBI Taxonomy" id="1930061"/>
    <lineage>
        <taxon>Bacteria</taxon>
        <taxon>Bacillati</taxon>
        <taxon>Actinomycetota</taxon>
        <taxon>Actinomycetes</taxon>
        <taxon>Micrococcales</taxon>
        <taxon>Beutenbergiaceae</taxon>
        <taxon>Litorihabitans</taxon>
    </lineage>
</organism>
<keyword evidence="1" id="KW-0472">Membrane</keyword>
<evidence type="ECO:0000313" key="3">
    <source>
        <dbReference type="Proteomes" id="UP001157161"/>
    </source>
</evidence>
<reference evidence="2" key="1">
    <citation type="journal article" date="2014" name="Int. J. Syst. Evol. Microbiol.">
        <title>Complete genome sequence of Corynebacterium casei LMG S-19264T (=DSM 44701T), isolated from a smear-ripened cheese.</title>
        <authorList>
            <consortium name="US DOE Joint Genome Institute (JGI-PGF)"/>
            <person name="Walter F."/>
            <person name="Albersmeier A."/>
            <person name="Kalinowski J."/>
            <person name="Ruckert C."/>
        </authorList>
    </citation>
    <scope>NUCLEOTIDE SEQUENCE</scope>
    <source>
        <strain evidence="2">NBRC 112290</strain>
    </source>
</reference>
<evidence type="ECO:0000256" key="1">
    <source>
        <dbReference type="SAM" id="Phobius"/>
    </source>
</evidence>
<keyword evidence="1" id="KW-0812">Transmembrane</keyword>
<dbReference type="Proteomes" id="UP001157161">
    <property type="component" value="Unassembled WGS sequence"/>
</dbReference>
<gene>
    <name evidence="2" type="ORF">GCM10025875_18830</name>
</gene>
<proteinExistence type="predicted"/>
<keyword evidence="3" id="KW-1185">Reference proteome</keyword>
<dbReference type="RefSeq" id="WP_284250628.1">
    <property type="nucleotide sequence ID" value="NZ_BSUM01000001.1"/>
</dbReference>
<name>A0AA37XEQ9_9MICO</name>
<protein>
    <submittedName>
        <fullName evidence="2">Uncharacterized protein</fullName>
    </submittedName>
</protein>
<accession>A0AA37XEQ9</accession>
<dbReference type="EMBL" id="BSUM01000001">
    <property type="protein sequence ID" value="GMA31891.1"/>
    <property type="molecule type" value="Genomic_DNA"/>
</dbReference>
<keyword evidence="1" id="KW-1133">Transmembrane helix</keyword>
<comment type="caution">
    <text evidence="2">The sequence shown here is derived from an EMBL/GenBank/DDBJ whole genome shotgun (WGS) entry which is preliminary data.</text>
</comment>
<dbReference type="AlphaFoldDB" id="A0AA37XEQ9"/>